<feature type="region of interest" description="Disordered" evidence="1">
    <location>
        <begin position="259"/>
        <end position="288"/>
    </location>
</feature>
<evidence type="ECO:0000256" key="1">
    <source>
        <dbReference type="SAM" id="MobiDB-lite"/>
    </source>
</evidence>
<evidence type="ECO:0000313" key="3">
    <source>
        <dbReference type="EMBL" id="TPX12655.1"/>
    </source>
</evidence>
<feature type="transmembrane region" description="Helical" evidence="2">
    <location>
        <begin position="65"/>
        <end position="82"/>
    </location>
</feature>
<feature type="transmembrane region" description="Helical" evidence="2">
    <location>
        <begin position="218"/>
        <end position="237"/>
    </location>
</feature>
<keyword evidence="2" id="KW-0472">Membrane</keyword>
<dbReference type="InterPro" id="IPR036305">
    <property type="entry name" value="RGS_sf"/>
</dbReference>
<protein>
    <recommendedName>
        <fullName evidence="5">RGS domain-containing protein</fullName>
    </recommendedName>
</protein>
<evidence type="ECO:0000256" key="2">
    <source>
        <dbReference type="SAM" id="Phobius"/>
    </source>
</evidence>
<dbReference type="AlphaFoldDB" id="A0A507AP48"/>
<feature type="transmembrane region" description="Helical" evidence="2">
    <location>
        <begin position="153"/>
        <end position="170"/>
    </location>
</feature>
<feature type="compositionally biased region" description="Low complexity" evidence="1">
    <location>
        <begin position="268"/>
        <end position="277"/>
    </location>
</feature>
<keyword evidence="2" id="KW-0812">Transmembrane</keyword>
<comment type="caution">
    <text evidence="3">The sequence shown here is derived from an EMBL/GenBank/DDBJ whole genome shotgun (WGS) entry which is preliminary data.</text>
</comment>
<keyword evidence="2" id="KW-1133">Transmembrane helix</keyword>
<dbReference type="OrthoDB" id="5313079at2759"/>
<keyword evidence="4" id="KW-1185">Reference proteome</keyword>
<dbReference type="Gene3D" id="1.10.167.10">
    <property type="entry name" value="Regulator of G-protein Signalling 4, domain 2"/>
    <property type="match status" value="1"/>
</dbReference>
<accession>A0A507AP48</accession>
<dbReference type="Proteomes" id="UP000319257">
    <property type="component" value="Unassembled WGS sequence"/>
</dbReference>
<feature type="transmembrane region" description="Helical" evidence="2">
    <location>
        <begin position="32"/>
        <end position="53"/>
    </location>
</feature>
<dbReference type="EMBL" id="SKBQ01000003">
    <property type="protein sequence ID" value="TPX12655.1"/>
    <property type="molecule type" value="Genomic_DNA"/>
</dbReference>
<dbReference type="GeneID" id="41968279"/>
<organism evidence="3 4">
    <name type="scientific">Thyridium curvatum</name>
    <dbReference type="NCBI Taxonomy" id="1093900"/>
    <lineage>
        <taxon>Eukaryota</taxon>
        <taxon>Fungi</taxon>
        <taxon>Dikarya</taxon>
        <taxon>Ascomycota</taxon>
        <taxon>Pezizomycotina</taxon>
        <taxon>Sordariomycetes</taxon>
        <taxon>Sordariomycetidae</taxon>
        <taxon>Thyridiales</taxon>
        <taxon>Thyridiaceae</taxon>
        <taxon>Thyridium</taxon>
    </lineage>
</organism>
<dbReference type="STRING" id="1093900.A0A507AP48"/>
<proteinExistence type="predicted"/>
<feature type="transmembrane region" description="Helical" evidence="2">
    <location>
        <begin position="182"/>
        <end position="206"/>
    </location>
</feature>
<feature type="region of interest" description="Disordered" evidence="1">
    <location>
        <begin position="423"/>
        <end position="442"/>
    </location>
</feature>
<gene>
    <name evidence="3" type="ORF">E0L32_000832</name>
</gene>
<name>A0A507AP48_9PEZI</name>
<reference evidence="3 4" key="1">
    <citation type="submission" date="2019-06" db="EMBL/GenBank/DDBJ databases">
        <title>Draft genome sequence of the filamentous fungus Phialemoniopsis curvata isolated from diesel fuel.</title>
        <authorList>
            <person name="Varaljay V.A."/>
            <person name="Lyon W.J."/>
            <person name="Crouch A.L."/>
            <person name="Drake C.E."/>
            <person name="Hollomon J.M."/>
            <person name="Nadeau L.J."/>
            <person name="Nunn H.S."/>
            <person name="Stevenson B.S."/>
            <person name="Bojanowski C.L."/>
            <person name="Crookes-Goodson W.J."/>
        </authorList>
    </citation>
    <scope>NUCLEOTIDE SEQUENCE [LARGE SCALE GENOMIC DNA]</scope>
    <source>
        <strain evidence="3 4">D216</strain>
    </source>
</reference>
<sequence length="533" mass="58232">MSSPPASSSSPSAAAAAAAEAPPSANLDALGIFWIVYALTWTCFLAAGMVFLLRRRDMPMLRIRGLPLSFAAVALLHCYWGAGQTAYVYGSLMSSKIEYWVMGIWLPFGIALFHASNSRFLSFGIPGTELDPSLTPAEANVAMKHGWEWWHSIFWQVLWAWIVAPIILWKSRNIHDTQGWRLQTIVCCLASLPATPMWLIALYVPAMAPVNKYWVPPQWIATSILIIEIFTVFLPCWQVMRHQTLRRETLDSIAQWESNKPGSRKRLGSVTTGSTSSAGGGRKSSIRTAGSGESILTMSALEHVLERNPAPLQQFAALRDFSGENIAFLLSVAGWKSDGIAAAARRGSKGDAEAEQVSARERFNSALRIYVGFVSARQAEFQVNLSSADQKHLDSVFGEAARVLYGDMVAAEEEVDPATPFEMVSVRRPPPAGVPSDAGSEKGIMGEATATTTTTTTADDLTAIADRAFYWGDIPAGFGEGVFDDAEASIKYLVLTNTWPKFVKDCRRASMDSLESLESGTSSFGMSFRKESR</sequence>
<dbReference type="InterPro" id="IPR044926">
    <property type="entry name" value="RGS_subdomain_2"/>
</dbReference>
<dbReference type="RefSeq" id="XP_030994366.1">
    <property type="nucleotide sequence ID" value="XM_031143173.1"/>
</dbReference>
<evidence type="ECO:0000313" key="4">
    <source>
        <dbReference type="Proteomes" id="UP000319257"/>
    </source>
</evidence>
<dbReference type="SUPFAM" id="SSF48097">
    <property type="entry name" value="Regulator of G-protein signaling, RGS"/>
    <property type="match status" value="1"/>
</dbReference>
<evidence type="ECO:0008006" key="5">
    <source>
        <dbReference type="Google" id="ProtNLM"/>
    </source>
</evidence>
<dbReference type="InParanoid" id="A0A507AP48"/>